<organism evidence="15 16">
    <name type="scientific">Alkalicoccobacillus porphyridii</name>
    <dbReference type="NCBI Taxonomy" id="2597270"/>
    <lineage>
        <taxon>Bacteria</taxon>
        <taxon>Bacillati</taxon>
        <taxon>Bacillota</taxon>
        <taxon>Bacilli</taxon>
        <taxon>Bacillales</taxon>
        <taxon>Bacillaceae</taxon>
        <taxon>Alkalicoccobacillus</taxon>
    </lineage>
</organism>
<dbReference type="UniPathway" id="UPA00796">
    <property type="reaction ID" value="UER00771"/>
</dbReference>
<dbReference type="GO" id="GO:0033320">
    <property type="term" value="P:UDP-D-xylose biosynthetic process"/>
    <property type="evidence" value="ECO:0007669"/>
    <property type="project" value="UniProtKB-UniPathway"/>
</dbReference>
<evidence type="ECO:0000256" key="7">
    <source>
        <dbReference type="ARBA" id="ARBA00022793"/>
    </source>
</evidence>
<dbReference type="EC" id="4.1.1.35" evidence="5"/>
<keyword evidence="13" id="KW-0456">Lyase</keyword>
<evidence type="ECO:0000313" key="16">
    <source>
        <dbReference type="Proteomes" id="UP000318521"/>
    </source>
</evidence>
<keyword evidence="7" id="KW-0210">Decarboxylase</keyword>
<keyword evidence="11" id="KW-0333">Golgi apparatus</keyword>
<keyword evidence="12" id="KW-0472">Membrane</keyword>
<protein>
    <recommendedName>
        <fullName evidence="5">UDP-glucuronate decarboxylase</fullName>
        <ecNumber evidence="5">4.1.1.35</ecNumber>
    </recommendedName>
</protein>
<evidence type="ECO:0000256" key="3">
    <source>
        <dbReference type="ARBA" id="ARBA00005100"/>
    </source>
</evidence>
<keyword evidence="16" id="KW-1185">Reference proteome</keyword>
<gene>
    <name evidence="15" type="ORF">FN960_11965</name>
</gene>
<dbReference type="Pfam" id="PF16363">
    <property type="entry name" value="GDP_Man_Dehyd"/>
    <property type="match status" value="1"/>
</dbReference>
<dbReference type="Proteomes" id="UP000318521">
    <property type="component" value="Unassembled WGS sequence"/>
</dbReference>
<dbReference type="InterPro" id="IPR036291">
    <property type="entry name" value="NAD(P)-bd_dom_sf"/>
</dbReference>
<dbReference type="SUPFAM" id="SSF51735">
    <property type="entry name" value="NAD(P)-binding Rossmann-fold domains"/>
    <property type="match status" value="1"/>
</dbReference>
<keyword evidence="10" id="KW-0520">NAD</keyword>
<feature type="domain" description="NAD(P)-binding" evidence="14">
    <location>
        <begin position="4"/>
        <end position="312"/>
    </location>
</feature>
<keyword evidence="8" id="KW-0735">Signal-anchor</keyword>
<proteinExistence type="inferred from homology"/>
<evidence type="ECO:0000256" key="13">
    <source>
        <dbReference type="ARBA" id="ARBA00023239"/>
    </source>
</evidence>
<evidence type="ECO:0000256" key="5">
    <source>
        <dbReference type="ARBA" id="ARBA00012290"/>
    </source>
</evidence>
<dbReference type="AlphaFoldDB" id="A0A553ZX90"/>
<evidence type="ECO:0000256" key="6">
    <source>
        <dbReference type="ARBA" id="ARBA00022692"/>
    </source>
</evidence>
<evidence type="ECO:0000313" key="15">
    <source>
        <dbReference type="EMBL" id="TSB46078.1"/>
    </source>
</evidence>
<evidence type="ECO:0000256" key="1">
    <source>
        <dbReference type="ARBA" id="ARBA00001911"/>
    </source>
</evidence>
<dbReference type="EMBL" id="VLXZ01000007">
    <property type="protein sequence ID" value="TSB46078.1"/>
    <property type="molecule type" value="Genomic_DNA"/>
</dbReference>
<comment type="caution">
    <text evidence="15">The sequence shown here is derived from an EMBL/GenBank/DDBJ whole genome shotgun (WGS) entry which is preliminary data.</text>
</comment>
<evidence type="ECO:0000259" key="14">
    <source>
        <dbReference type="Pfam" id="PF16363"/>
    </source>
</evidence>
<name>A0A553ZX90_9BACI</name>
<dbReference type="GO" id="GO:0070403">
    <property type="term" value="F:NAD+ binding"/>
    <property type="evidence" value="ECO:0007669"/>
    <property type="project" value="InterPro"/>
</dbReference>
<evidence type="ECO:0000256" key="8">
    <source>
        <dbReference type="ARBA" id="ARBA00022968"/>
    </source>
</evidence>
<dbReference type="OrthoDB" id="9811743at2"/>
<keyword evidence="6" id="KW-0812">Transmembrane</keyword>
<evidence type="ECO:0000256" key="2">
    <source>
        <dbReference type="ARBA" id="ARBA00004447"/>
    </source>
</evidence>
<sequence length="318" mass="35137">MNLLVTGGAGFIGSHLCDALLNEGHNVSVLDNFSNGHYVNIDHLQEHEKFQLIEGDSSHHNTVDPLIAEADAVFHFSAVLGVKNCVDHPLKVIQGNLESTTVVLASAAKHQKKVIFSSSSEVYGKSKESPFKENGNRLLGSSDIHRWCYATTKSLEEHMCLAYGKEGLPVTILRYFNAYGPRATDTMYGGVVPIFVKAALQNRPLYVHGDGSQSRCFTYVKDTVKATALVLSNNTDQEIINIGTNHSITILELANIIKEEAQSSSEIITISYDKVYGKGFEDMRERVPDVNKARTLLGYVPDTDLQKGIAETIRFYRD</sequence>
<dbReference type="GO" id="GO:0048040">
    <property type="term" value="F:UDP-glucuronate decarboxylase activity"/>
    <property type="evidence" value="ECO:0007669"/>
    <property type="project" value="UniProtKB-EC"/>
</dbReference>
<evidence type="ECO:0000256" key="12">
    <source>
        <dbReference type="ARBA" id="ARBA00023136"/>
    </source>
</evidence>
<reference evidence="15 16" key="1">
    <citation type="submission" date="2019-07" db="EMBL/GenBank/DDBJ databases">
        <authorList>
            <person name="Park Y.J."/>
            <person name="Jeong S.E."/>
            <person name="Jung H.S."/>
        </authorList>
    </citation>
    <scope>NUCLEOTIDE SEQUENCE [LARGE SCALE GENOMIC DNA]</scope>
    <source>
        <strain evidence="16">P16(2019)</strain>
    </source>
</reference>
<comment type="subcellular location">
    <subcellularLocation>
        <location evidence="2">Golgi apparatus</location>
        <location evidence="2">Golgi stack membrane</location>
        <topology evidence="2">Single-pass type II membrane protein</topology>
    </subcellularLocation>
</comment>
<evidence type="ECO:0000256" key="4">
    <source>
        <dbReference type="ARBA" id="ARBA00007505"/>
    </source>
</evidence>
<dbReference type="PANTHER" id="PTHR43078:SF6">
    <property type="entry name" value="UDP-GLUCURONIC ACID DECARBOXYLASE 1"/>
    <property type="match status" value="1"/>
</dbReference>
<dbReference type="RefSeq" id="WP_143848972.1">
    <property type="nucleotide sequence ID" value="NZ_VLXZ01000007.1"/>
</dbReference>
<comment type="cofactor">
    <cofactor evidence="1">
        <name>NAD(+)</name>
        <dbReference type="ChEBI" id="CHEBI:57540"/>
    </cofactor>
</comment>
<evidence type="ECO:0000256" key="11">
    <source>
        <dbReference type="ARBA" id="ARBA00023034"/>
    </source>
</evidence>
<evidence type="ECO:0000256" key="10">
    <source>
        <dbReference type="ARBA" id="ARBA00023027"/>
    </source>
</evidence>
<dbReference type="GO" id="GO:0042732">
    <property type="term" value="P:D-xylose metabolic process"/>
    <property type="evidence" value="ECO:0007669"/>
    <property type="project" value="InterPro"/>
</dbReference>
<dbReference type="Gene3D" id="3.40.50.720">
    <property type="entry name" value="NAD(P)-binding Rossmann-like Domain"/>
    <property type="match status" value="1"/>
</dbReference>
<accession>A0A553ZX90</accession>
<dbReference type="GO" id="GO:0005737">
    <property type="term" value="C:cytoplasm"/>
    <property type="evidence" value="ECO:0007669"/>
    <property type="project" value="TreeGrafter"/>
</dbReference>
<dbReference type="PANTHER" id="PTHR43078">
    <property type="entry name" value="UDP-GLUCURONIC ACID DECARBOXYLASE-RELATED"/>
    <property type="match status" value="1"/>
</dbReference>
<comment type="pathway">
    <text evidence="3">Nucleotide-sugar biosynthesis; UDP-alpha-D-xylose biosynthesis; UDP-alpha-D-xylose from UDP-alpha-D-glucuronate: step 1/1.</text>
</comment>
<dbReference type="InterPro" id="IPR044516">
    <property type="entry name" value="UXS-like"/>
</dbReference>
<dbReference type="InterPro" id="IPR016040">
    <property type="entry name" value="NAD(P)-bd_dom"/>
</dbReference>
<evidence type="ECO:0000256" key="9">
    <source>
        <dbReference type="ARBA" id="ARBA00022989"/>
    </source>
</evidence>
<comment type="similarity">
    <text evidence="4">Belongs to the NAD(P)-dependent epimerase/dehydratase family. UDP-glucuronic acid decarboxylase subfamily.</text>
</comment>
<keyword evidence="9" id="KW-1133">Transmembrane helix</keyword>
<dbReference type="PRINTS" id="PR01713">
    <property type="entry name" value="NUCEPIMERASE"/>
</dbReference>